<dbReference type="EMBL" id="UINC01039252">
    <property type="protein sequence ID" value="SVB37471.1"/>
    <property type="molecule type" value="Genomic_DNA"/>
</dbReference>
<dbReference type="SUPFAM" id="SSF49742">
    <property type="entry name" value="PHM/PNGase F"/>
    <property type="match status" value="2"/>
</dbReference>
<dbReference type="AlphaFoldDB" id="A0A382DIE9"/>
<sequence length="409" mass="46178">MRKVLFAGITLAFVIGTVRAQAQTPTWTEDIAPLMQDKCMNCHRPGEVAPMSLLTYEDAQPWARSIRLVVQDRIMPPWHATPEYGDFGNNRRMTSRQIQTIVDWVEGGTPEGPGDWAPPEYPRGWLLGGPLGPPDYVFEMEEDFVVLPGDGDININIIVPTTHEEDIWVRAAEVRGNSRVMHHNVVRVILPDGSEERTGRLASATPGKQWDLFPDGAAKLIPTGSTMNFSLHYHPSNVEELDRSRVAVWLARQPITHEVHSSVVADPGLIIPPFEANYESRGEFVFDTDAQITLMKPHMHYRGKDMLYQLVYPDGETETILSVPEYDMNWQISYELARPISVPMGTKLQVIAHFDNSEMNPWNPDPSLQVLWGPDSRDEMMEGWFDYRVELEEPIIPPSAQVISDGGLD</sequence>
<proteinExistence type="predicted"/>
<evidence type="ECO:0008006" key="3">
    <source>
        <dbReference type="Google" id="ProtNLM"/>
    </source>
</evidence>
<name>A0A382DIE9_9ZZZZ</name>
<evidence type="ECO:0000313" key="2">
    <source>
        <dbReference type="EMBL" id="SVB37471.1"/>
    </source>
</evidence>
<dbReference type="GO" id="GO:0016715">
    <property type="term" value="F:oxidoreductase activity, acting on paired donors, with incorporation or reduction of molecular oxygen, reduced ascorbate as one donor, and incorporation of one atom of oxygen"/>
    <property type="evidence" value="ECO:0007669"/>
    <property type="project" value="InterPro"/>
</dbReference>
<evidence type="ECO:0000256" key="1">
    <source>
        <dbReference type="ARBA" id="ARBA00023157"/>
    </source>
</evidence>
<accession>A0A382DIE9</accession>
<dbReference type="Gene3D" id="2.60.120.230">
    <property type="match status" value="1"/>
</dbReference>
<dbReference type="InterPro" id="IPR008977">
    <property type="entry name" value="PHM/PNGase_F_dom_sf"/>
</dbReference>
<reference evidence="2" key="1">
    <citation type="submission" date="2018-05" db="EMBL/GenBank/DDBJ databases">
        <authorList>
            <person name="Lanie J.A."/>
            <person name="Ng W.-L."/>
            <person name="Kazmierczak K.M."/>
            <person name="Andrzejewski T.M."/>
            <person name="Davidsen T.M."/>
            <person name="Wayne K.J."/>
            <person name="Tettelin H."/>
            <person name="Glass J.I."/>
            <person name="Rusch D."/>
            <person name="Podicherti R."/>
            <person name="Tsui H.-C.T."/>
            <person name="Winkler M.E."/>
        </authorList>
    </citation>
    <scope>NUCLEOTIDE SEQUENCE</scope>
</reference>
<keyword evidence="1" id="KW-1015">Disulfide bond</keyword>
<organism evidence="2">
    <name type="scientific">marine metagenome</name>
    <dbReference type="NCBI Taxonomy" id="408172"/>
    <lineage>
        <taxon>unclassified sequences</taxon>
        <taxon>metagenomes</taxon>
        <taxon>ecological metagenomes</taxon>
    </lineage>
</organism>
<gene>
    <name evidence="2" type="ORF">METZ01_LOCUS190325</name>
</gene>
<protein>
    <recommendedName>
        <fullName evidence="3">Cytochrome c domain-containing protein</fullName>
    </recommendedName>
</protein>
<dbReference type="InterPro" id="IPR014784">
    <property type="entry name" value="Cu2_ascorb_mOase-like_C"/>
</dbReference>